<name>A0ABP2EUQ8_AJEDR</name>
<sequence length="168" mass="18423">MSRSKWQATLDFANSTKAVTISFHSLLIRTMIENVFTSSLPLGTPSSAAPRHFSAMLHAETPASFFPLITTALTKLLTSALSSIVWIPDHFGVVTVSCNLLLEGWEVSYLLRGGVYRGVWKQARLQARLFSIALWISRMLGMTDLTARSQRVSPPTSAVGWNGPSSII</sequence>
<dbReference type="EMBL" id="EQ999987">
    <property type="protein sequence ID" value="EEQ86083.2"/>
    <property type="molecule type" value="Genomic_DNA"/>
</dbReference>
<dbReference type="RefSeq" id="XP_045273698.1">
    <property type="nucleotide sequence ID" value="XM_045425138.1"/>
</dbReference>
<dbReference type="GeneID" id="69030779"/>
<evidence type="ECO:0000313" key="1">
    <source>
        <dbReference type="EMBL" id="EEQ86083.2"/>
    </source>
</evidence>
<protein>
    <submittedName>
        <fullName evidence="1">Uncharacterized protein</fullName>
    </submittedName>
</protein>
<reference evidence="2" key="1">
    <citation type="journal article" date="2015" name="PLoS Genet.">
        <title>The dynamic genome and transcriptome of the human fungal pathogen Blastomyces and close relative Emmonsia.</title>
        <authorList>
            <person name="Munoz J.F."/>
            <person name="Gauthier G.M."/>
            <person name="Desjardins C.A."/>
            <person name="Gallo J.E."/>
            <person name="Holder J."/>
            <person name="Sullivan T.D."/>
            <person name="Marty A.J."/>
            <person name="Carmen J.C."/>
            <person name="Chen Z."/>
            <person name="Ding L."/>
            <person name="Gujja S."/>
            <person name="Magrini V."/>
            <person name="Misas E."/>
            <person name="Mitreva M."/>
            <person name="Priest M."/>
            <person name="Saif S."/>
            <person name="Whiston E.A."/>
            <person name="Young S."/>
            <person name="Zeng Q."/>
            <person name="Goldman W.E."/>
            <person name="Mardis E.R."/>
            <person name="Taylor J.W."/>
            <person name="McEwen J.G."/>
            <person name="Clay O.K."/>
            <person name="Klein B.S."/>
            <person name="Cuomo C.A."/>
        </authorList>
    </citation>
    <scope>NUCLEOTIDE SEQUENCE [LARGE SCALE GENOMIC DNA]</scope>
    <source>
        <strain evidence="2">ER-3 / ATCC MYA-2586</strain>
    </source>
</reference>
<accession>A0ABP2EUQ8</accession>
<proteinExistence type="predicted"/>
<dbReference type="Proteomes" id="UP000002039">
    <property type="component" value="Unassembled WGS sequence"/>
</dbReference>
<evidence type="ECO:0000313" key="2">
    <source>
        <dbReference type="Proteomes" id="UP000002039"/>
    </source>
</evidence>
<keyword evidence="2" id="KW-1185">Reference proteome</keyword>
<gene>
    <name evidence="1" type="ORF">BDCG_09352</name>
</gene>
<organism evidence="1 2">
    <name type="scientific">Ajellomyces dermatitidis (strain ER-3 / ATCC MYA-2586)</name>
    <name type="common">Blastomyces dermatitidis</name>
    <dbReference type="NCBI Taxonomy" id="559297"/>
    <lineage>
        <taxon>Eukaryota</taxon>
        <taxon>Fungi</taxon>
        <taxon>Dikarya</taxon>
        <taxon>Ascomycota</taxon>
        <taxon>Pezizomycotina</taxon>
        <taxon>Eurotiomycetes</taxon>
        <taxon>Eurotiomycetidae</taxon>
        <taxon>Onygenales</taxon>
        <taxon>Ajellomycetaceae</taxon>
        <taxon>Blastomyces</taxon>
    </lineage>
</organism>